<organism evidence="1">
    <name type="scientific">Amphimedon queenslandica</name>
    <name type="common">Sponge</name>
    <dbReference type="NCBI Taxonomy" id="400682"/>
    <lineage>
        <taxon>Eukaryota</taxon>
        <taxon>Metazoa</taxon>
        <taxon>Porifera</taxon>
        <taxon>Demospongiae</taxon>
        <taxon>Heteroscleromorpha</taxon>
        <taxon>Haplosclerida</taxon>
        <taxon>Niphatidae</taxon>
        <taxon>Amphimedon</taxon>
    </lineage>
</organism>
<dbReference type="EnsemblMetazoa" id="Aqu2.1.08293_001">
    <property type="protein sequence ID" value="Aqu2.1.08293_001"/>
    <property type="gene ID" value="Aqu2.1.08293"/>
</dbReference>
<evidence type="ECO:0000313" key="1">
    <source>
        <dbReference type="EnsemblMetazoa" id="Aqu2.1.08293_001"/>
    </source>
</evidence>
<sequence length="63" mass="7010">MYQKNVGHSSIKCNQMASPLQQSSGVDCGICVPCSIYLALLNLTPDIPSRYDYDYLRPAYAVH</sequence>
<accession>A0A1X7T249</accession>
<proteinExistence type="predicted"/>
<dbReference type="AlphaFoldDB" id="A0A1X7T249"/>
<protein>
    <submittedName>
        <fullName evidence="1">Uncharacterized protein</fullName>
    </submittedName>
</protein>
<reference evidence="1" key="1">
    <citation type="submission" date="2017-05" db="UniProtKB">
        <authorList>
            <consortium name="EnsemblMetazoa"/>
        </authorList>
    </citation>
    <scope>IDENTIFICATION</scope>
</reference>
<dbReference type="InParanoid" id="A0A1X7T249"/>
<name>A0A1X7T249_AMPQE</name>